<proteinExistence type="predicted"/>
<dbReference type="PANTHER" id="PTHR11014">
    <property type="entry name" value="PEPTIDASE M20 FAMILY MEMBER"/>
    <property type="match status" value="1"/>
</dbReference>
<dbReference type="EMBL" id="BSDP01000001">
    <property type="protein sequence ID" value="GLI27158.1"/>
    <property type="molecule type" value="Genomic_DNA"/>
</dbReference>
<dbReference type="GO" id="GO:0050118">
    <property type="term" value="F:N-acetyldiaminopimelate deacetylase activity"/>
    <property type="evidence" value="ECO:0007669"/>
    <property type="project" value="UniProtKB-ARBA"/>
</dbReference>
<dbReference type="InterPro" id="IPR011650">
    <property type="entry name" value="Peptidase_M20_dimer"/>
</dbReference>
<comment type="cofactor">
    <cofactor evidence="2">
        <name>Mn(2+)</name>
        <dbReference type="ChEBI" id="CHEBI:29035"/>
    </cofactor>
    <text evidence="2">The Mn(2+) ion enhances activity.</text>
</comment>
<evidence type="ECO:0000256" key="2">
    <source>
        <dbReference type="PIRSR" id="PIRSR005962-1"/>
    </source>
</evidence>
<sequence length="407" mass="42360">MAIDLEALYFDLHEHPELSFAEHRTAAIVAERMTDLGLEVFAGIAGTGVAAVLRNGDGPTVLLRADMDGLPVGEETGLPYASEARGVDPMGRDVPVMHACGHDVHMTCLVGAVERLVDERSQWRGTLIAVFQPSEERDGGAQAMVEDGLYDKVPTPDVVLGQHVSGFPAGTVVVHSGPAMAAVNAITAKLFGQGGHGSRPETAIDPVVMAAAAVMRLQTVVSREVSPKQTAVVSVGAIHAGTKSNIIPAEATLEISLRAFDPDVRAKLLASVERIIRAESEASAAPRPPEFTYGEDYPVTFNDPDATERTAAALRSALGDAHVGDPGQITGSEDVGILASAVGAPLVYWFLGGFAPELFTGPLGTIEPTLPANHSPLFAPLPQPTIDTGVTALTAAAREWLGAPGGA</sequence>
<dbReference type="Proteomes" id="UP001144396">
    <property type="component" value="Unassembled WGS sequence"/>
</dbReference>
<keyword evidence="2" id="KW-0464">Manganese</keyword>
<name>A0A9W6D0D3_9MICO</name>
<feature type="domain" description="Peptidase M20 dimerisation" evidence="3">
    <location>
        <begin position="190"/>
        <end position="281"/>
    </location>
</feature>
<dbReference type="Pfam" id="PF07687">
    <property type="entry name" value="M20_dimer"/>
    <property type="match status" value="1"/>
</dbReference>
<organism evidence="4 5">
    <name type="scientific">Agromyces rhizosphaerae</name>
    <dbReference type="NCBI Taxonomy" id="88374"/>
    <lineage>
        <taxon>Bacteria</taxon>
        <taxon>Bacillati</taxon>
        <taxon>Actinomycetota</taxon>
        <taxon>Actinomycetes</taxon>
        <taxon>Micrococcales</taxon>
        <taxon>Microbacteriaceae</taxon>
        <taxon>Agromyces</taxon>
    </lineage>
</organism>
<keyword evidence="5" id="KW-1185">Reference proteome</keyword>
<dbReference type="Gene3D" id="3.40.630.10">
    <property type="entry name" value="Zn peptidases"/>
    <property type="match status" value="1"/>
</dbReference>
<comment type="caution">
    <text evidence="4">The sequence shown here is derived from an EMBL/GenBank/DDBJ whole genome shotgun (WGS) entry which is preliminary data.</text>
</comment>
<dbReference type="GO" id="GO:0019877">
    <property type="term" value="P:diaminopimelate biosynthetic process"/>
    <property type="evidence" value="ECO:0007669"/>
    <property type="project" value="UniProtKB-ARBA"/>
</dbReference>
<dbReference type="SUPFAM" id="SSF53187">
    <property type="entry name" value="Zn-dependent exopeptidases"/>
    <property type="match status" value="1"/>
</dbReference>
<dbReference type="Gene3D" id="3.30.70.360">
    <property type="match status" value="1"/>
</dbReference>
<dbReference type="Pfam" id="PF01546">
    <property type="entry name" value="Peptidase_M20"/>
    <property type="match status" value="1"/>
</dbReference>
<protein>
    <submittedName>
        <fullName evidence="4">Amidohydrolase</fullName>
    </submittedName>
</protein>
<evidence type="ECO:0000313" key="5">
    <source>
        <dbReference type="Proteomes" id="UP001144396"/>
    </source>
</evidence>
<gene>
    <name evidence="4" type="ORF">ARHIZOSPH14_14000</name>
</gene>
<dbReference type="InterPro" id="IPR036264">
    <property type="entry name" value="Bact_exopeptidase_dim_dom"/>
</dbReference>
<dbReference type="FunFam" id="3.30.70.360:FF:000001">
    <property type="entry name" value="N-acetyldiaminopimelate deacetylase"/>
    <property type="match status" value="1"/>
</dbReference>
<keyword evidence="2" id="KW-0479">Metal-binding</keyword>
<dbReference type="PANTHER" id="PTHR11014:SF63">
    <property type="entry name" value="METALLOPEPTIDASE, PUTATIVE (AFU_ORTHOLOGUE AFUA_6G09600)-RELATED"/>
    <property type="match status" value="1"/>
</dbReference>
<dbReference type="InterPro" id="IPR002933">
    <property type="entry name" value="Peptidase_M20"/>
</dbReference>
<feature type="binding site" evidence="2">
    <location>
        <position position="100"/>
    </location>
    <ligand>
        <name>Mn(2+)</name>
        <dbReference type="ChEBI" id="CHEBI:29035"/>
        <label>2</label>
    </ligand>
</feature>
<feature type="binding site" evidence="2">
    <location>
        <position position="136"/>
    </location>
    <ligand>
        <name>Mn(2+)</name>
        <dbReference type="ChEBI" id="CHEBI:29035"/>
        <label>2</label>
    </ligand>
</feature>
<dbReference type="AlphaFoldDB" id="A0A9W6D0D3"/>
<reference evidence="4" key="1">
    <citation type="submission" date="2022-12" db="EMBL/GenBank/DDBJ databases">
        <title>Reference genome sequencing for broad-spectrum identification of bacterial and archaeal isolates by mass spectrometry.</title>
        <authorList>
            <person name="Sekiguchi Y."/>
            <person name="Tourlousse D.M."/>
        </authorList>
    </citation>
    <scope>NUCLEOTIDE SEQUENCE</scope>
    <source>
        <strain evidence="4">14</strain>
    </source>
</reference>
<dbReference type="PIRSF" id="PIRSF005962">
    <property type="entry name" value="Pept_M20D_amidohydro"/>
    <property type="match status" value="1"/>
</dbReference>
<evidence type="ECO:0000256" key="1">
    <source>
        <dbReference type="ARBA" id="ARBA00022801"/>
    </source>
</evidence>
<dbReference type="InterPro" id="IPR017439">
    <property type="entry name" value="Amidohydrolase"/>
</dbReference>
<keyword evidence="1" id="KW-0378">Hydrolase</keyword>
<accession>A0A9W6D0D3</accession>
<feature type="binding site" evidence="2">
    <location>
        <position position="163"/>
    </location>
    <ligand>
        <name>Mn(2+)</name>
        <dbReference type="ChEBI" id="CHEBI:29035"/>
        <label>2</label>
    </ligand>
</feature>
<evidence type="ECO:0000259" key="3">
    <source>
        <dbReference type="Pfam" id="PF07687"/>
    </source>
</evidence>
<dbReference type="RefSeq" id="WP_281883458.1">
    <property type="nucleotide sequence ID" value="NZ_BSDP01000001.1"/>
</dbReference>
<feature type="binding site" evidence="2">
    <location>
        <position position="102"/>
    </location>
    <ligand>
        <name>Mn(2+)</name>
        <dbReference type="ChEBI" id="CHEBI:29035"/>
        <label>2</label>
    </ligand>
</feature>
<dbReference type="NCBIfam" id="TIGR01891">
    <property type="entry name" value="amidohydrolases"/>
    <property type="match status" value="1"/>
</dbReference>
<dbReference type="GO" id="GO:0046872">
    <property type="term" value="F:metal ion binding"/>
    <property type="evidence" value="ECO:0007669"/>
    <property type="project" value="UniProtKB-KW"/>
</dbReference>
<evidence type="ECO:0000313" key="4">
    <source>
        <dbReference type="EMBL" id="GLI27158.1"/>
    </source>
</evidence>
<dbReference type="SUPFAM" id="SSF55031">
    <property type="entry name" value="Bacterial exopeptidase dimerisation domain"/>
    <property type="match status" value="1"/>
</dbReference>